<dbReference type="AlphaFoldDB" id="A0AAV4U7L7"/>
<reference evidence="1 2" key="1">
    <citation type="submission" date="2021-06" db="EMBL/GenBank/DDBJ databases">
        <title>Caerostris extrusa draft genome.</title>
        <authorList>
            <person name="Kono N."/>
            <person name="Arakawa K."/>
        </authorList>
    </citation>
    <scope>NUCLEOTIDE SEQUENCE [LARGE SCALE GENOMIC DNA]</scope>
</reference>
<gene>
    <name evidence="1" type="ORF">CEXT_149211</name>
</gene>
<comment type="caution">
    <text evidence="1">The sequence shown here is derived from an EMBL/GenBank/DDBJ whole genome shotgun (WGS) entry which is preliminary data.</text>
</comment>
<accession>A0AAV4U7L7</accession>
<protein>
    <submittedName>
        <fullName evidence="1">Uncharacterized protein</fullName>
    </submittedName>
</protein>
<proteinExistence type="predicted"/>
<dbReference type="EMBL" id="BPLR01012397">
    <property type="protein sequence ID" value="GIY53728.1"/>
    <property type="molecule type" value="Genomic_DNA"/>
</dbReference>
<keyword evidence="2" id="KW-1185">Reference proteome</keyword>
<dbReference type="Proteomes" id="UP001054945">
    <property type="component" value="Unassembled WGS sequence"/>
</dbReference>
<organism evidence="1 2">
    <name type="scientific">Caerostris extrusa</name>
    <name type="common">Bark spider</name>
    <name type="synonym">Caerostris bankana</name>
    <dbReference type="NCBI Taxonomy" id="172846"/>
    <lineage>
        <taxon>Eukaryota</taxon>
        <taxon>Metazoa</taxon>
        <taxon>Ecdysozoa</taxon>
        <taxon>Arthropoda</taxon>
        <taxon>Chelicerata</taxon>
        <taxon>Arachnida</taxon>
        <taxon>Araneae</taxon>
        <taxon>Araneomorphae</taxon>
        <taxon>Entelegynae</taxon>
        <taxon>Araneoidea</taxon>
        <taxon>Araneidae</taxon>
        <taxon>Caerostris</taxon>
    </lineage>
</organism>
<evidence type="ECO:0000313" key="1">
    <source>
        <dbReference type="EMBL" id="GIY53728.1"/>
    </source>
</evidence>
<evidence type="ECO:0000313" key="2">
    <source>
        <dbReference type="Proteomes" id="UP001054945"/>
    </source>
</evidence>
<name>A0AAV4U7L7_CAEEX</name>
<sequence length="107" mass="11251">MRNTPKPTGPPPDLITVATLTMEYPHMQDSDTSGSVGGGILKAGDLRAYHCNNIAFTMRNTPKPTGPPPDLITVATLTMEYPHMQDSDTSGSVGGGILKAGDLRVNA</sequence>